<evidence type="ECO:0000256" key="3">
    <source>
        <dbReference type="ARBA" id="ARBA00022771"/>
    </source>
</evidence>
<dbReference type="PANTHER" id="PTHR19818:SF149">
    <property type="entry name" value="C2H2-TYPE DOMAIN-CONTAINING PROTEIN"/>
    <property type="match status" value="1"/>
</dbReference>
<dbReference type="SMART" id="SM00355">
    <property type="entry name" value="ZnF_C2H2"/>
    <property type="match status" value="3"/>
</dbReference>
<evidence type="ECO:0000256" key="5">
    <source>
        <dbReference type="PROSITE-ProRule" id="PRU00042"/>
    </source>
</evidence>
<dbReference type="GO" id="GO:0000981">
    <property type="term" value="F:DNA-binding transcription factor activity, RNA polymerase II-specific"/>
    <property type="evidence" value="ECO:0007669"/>
    <property type="project" value="TreeGrafter"/>
</dbReference>
<dbReference type="OrthoDB" id="6910977at2759"/>
<organism evidence="8 9">
    <name type="scientific">Plenodomus tracheiphilus IPT5</name>
    <dbReference type="NCBI Taxonomy" id="1408161"/>
    <lineage>
        <taxon>Eukaryota</taxon>
        <taxon>Fungi</taxon>
        <taxon>Dikarya</taxon>
        <taxon>Ascomycota</taxon>
        <taxon>Pezizomycotina</taxon>
        <taxon>Dothideomycetes</taxon>
        <taxon>Pleosporomycetidae</taxon>
        <taxon>Pleosporales</taxon>
        <taxon>Pleosporineae</taxon>
        <taxon>Leptosphaeriaceae</taxon>
        <taxon>Plenodomus</taxon>
    </lineage>
</organism>
<keyword evidence="2" id="KW-0677">Repeat</keyword>
<sequence length="364" mass="40760">MYADQPTPPFNSPYQQHASRPITLLESPYPSPVRTDNQSKGPHGLGLCGYQQPMPTGLPPSPQPSEVWNNHYSTATSPLVTEALADPWASGAFDHPVARSPLPWASAHTSPRSSLSSYTREMSAFSHEEPEPVYAGVKVESSVWGTGVHFSTDAPSGMHMLPSSRQPPQTVAPERLNAGMYPYETAYPSPGMSRYEPAPSYDFNHRSLDRAPSESSVGSSHSRSRPKYASSTGSRERTRNRRHTDPAHAAYRCQLCPDKGFARRYNYNQHMLTHDSYRKKDNVCTYPGCGKEFVRKTDLARHDQSLHQQVKNFRCSRCPSAFARKDTLRRHEDDGCPRRNQVPVPDHHMLSQLHSDGYHNGMGM</sequence>
<keyword evidence="1" id="KW-0479">Metal-binding</keyword>
<keyword evidence="9" id="KW-1185">Reference proteome</keyword>
<reference evidence="8" key="1">
    <citation type="submission" date="2020-01" db="EMBL/GenBank/DDBJ databases">
        <authorList>
            <consortium name="DOE Joint Genome Institute"/>
            <person name="Haridas S."/>
            <person name="Albert R."/>
            <person name="Binder M."/>
            <person name="Bloem J."/>
            <person name="Labutti K."/>
            <person name="Salamov A."/>
            <person name="Andreopoulos B."/>
            <person name="Baker S.E."/>
            <person name="Barry K."/>
            <person name="Bills G."/>
            <person name="Bluhm B.H."/>
            <person name="Cannon C."/>
            <person name="Castanera R."/>
            <person name="Culley D.E."/>
            <person name="Daum C."/>
            <person name="Ezra D."/>
            <person name="Gonzalez J.B."/>
            <person name="Henrissat B."/>
            <person name="Kuo A."/>
            <person name="Liang C."/>
            <person name="Lipzen A."/>
            <person name="Lutzoni F."/>
            <person name="Magnuson J."/>
            <person name="Mondo S."/>
            <person name="Nolan M."/>
            <person name="Ohm R."/>
            <person name="Pangilinan J."/>
            <person name="Park H.-J."/>
            <person name="Ramirez L."/>
            <person name="Alfaro M."/>
            <person name="Sun H."/>
            <person name="Tritt A."/>
            <person name="Yoshinaga Y."/>
            <person name="Zwiers L.-H."/>
            <person name="Turgeon B.G."/>
            <person name="Goodwin S.B."/>
            <person name="Spatafora J.W."/>
            <person name="Crous P.W."/>
            <person name="Grigoriev I.V."/>
        </authorList>
    </citation>
    <scope>NUCLEOTIDE SEQUENCE</scope>
    <source>
        <strain evidence="8">IPT5</strain>
    </source>
</reference>
<proteinExistence type="predicted"/>
<dbReference type="EMBL" id="MU006290">
    <property type="protein sequence ID" value="KAF2855842.1"/>
    <property type="molecule type" value="Genomic_DNA"/>
</dbReference>
<dbReference type="PROSITE" id="PS50157">
    <property type="entry name" value="ZINC_FINGER_C2H2_2"/>
    <property type="match status" value="2"/>
</dbReference>
<keyword evidence="3 5" id="KW-0863">Zinc-finger</keyword>
<dbReference type="GO" id="GO:0008270">
    <property type="term" value="F:zinc ion binding"/>
    <property type="evidence" value="ECO:0007669"/>
    <property type="project" value="UniProtKB-KW"/>
</dbReference>
<dbReference type="GO" id="GO:0045944">
    <property type="term" value="P:positive regulation of transcription by RNA polymerase II"/>
    <property type="evidence" value="ECO:0007669"/>
    <property type="project" value="UniProtKB-ARBA"/>
</dbReference>
<feature type="region of interest" description="Disordered" evidence="6">
    <location>
        <begin position="329"/>
        <end position="364"/>
    </location>
</feature>
<dbReference type="GO" id="GO:0005634">
    <property type="term" value="C:nucleus"/>
    <property type="evidence" value="ECO:0007669"/>
    <property type="project" value="UniProtKB-ARBA"/>
</dbReference>
<evidence type="ECO:0000313" key="8">
    <source>
        <dbReference type="EMBL" id="KAF2855842.1"/>
    </source>
</evidence>
<dbReference type="AlphaFoldDB" id="A0A6A7BKZ4"/>
<keyword evidence="4" id="KW-0862">Zinc</keyword>
<evidence type="ECO:0000259" key="7">
    <source>
        <dbReference type="PROSITE" id="PS50157"/>
    </source>
</evidence>
<dbReference type="Pfam" id="PF00096">
    <property type="entry name" value="zf-C2H2"/>
    <property type="match status" value="1"/>
</dbReference>
<feature type="domain" description="C2H2-type" evidence="7">
    <location>
        <begin position="282"/>
        <end position="312"/>
    </location>
</feature>
<feature type="compositionally biased region" description="Pro residues" evidence="6">
    <location>
        <begin position="1"/>
        <end position="11"/>
    </location>
</feature>
<accession>A0A6A7BKZ4</accession>
<feature type="region of interest" description="Disordered" evidence="6">
    <location>
        <begin position="1"/>
        <end position="63"/>
    </location>
</feature>
<evidence type="ECO:0000313" key="9">
    <source>
        <dbReference type="Proteomes" id="UP000799423"/>
    </source>
</evidence>
<feature type="compositionally biased region" description="Basic and acidic residues" evidence="6">
    <location>
        <begin position="203"/>
        <end position="212"/>
    </location>
</feature>
<evidence type="ECO:0000256" key="2">
    <source>
        <dbReference type="ARBA" id="ARBA00022737"/>
    </source>
</evidence>
<dbReference type="InterPro" id="IPR036236">
    <property type="entry name" value="Znf_C2H2_sf"/>
</dbReference>
<gene>
    <name evidence="8" type="ORF">T440DRAFT_385353</name>
</gene>
<dbReference type="InterPro" id="IPR050329">
    <property type="entry name" value="GLI_C2H2-zinc-finger"/>
</dbReference>
<dbReference type="Proteomes" id="UP000799423">
    <property type="component" value="Unassembled WGS sequence"/>
</dbReference>
<evidence type="ECO:0000256" key="4">
    <source>
        <dbReference type="ARBA" id="ARBA00022833"/>
    </source>
</evidence>
<dbReference type="Gene3D" id="3.30.160.60">
    <property type="entry name" value="Classic Zinc Finger"/>
    <property type="match status" value="1"/>
</dbReference>
<evidence type="ECO:0000256" key="6">
    <source>
        <dbReference type="SAM" id="MobiDB-lite"/>
    </source>
</evidence>
<feature type="region of interest" description="Disordered" evidence="6">
    <location>
        <begin position="197"/>
        <end position="246"/>
    </location>
</feature>
<dbReference type="GO" id="GO:0000978">
    <property type="term" value="F:RNA polymerase II cis-regulatory region sequence-specific DNA binding"/>
    <property type="evidence" value="ECO:0007669"/>
    <property type="project" value="TreeGrafter"/>
</dbReference>
<dbReference type="SUPFAM" id="SSF57667">
    <property type="entry name" value="beta-beta-alpha zinc fingers"/>
    <property type="match status" value="1"/>
</dbReference>
<evidence type="ECO:0000256" key="1">
    <source>
        <dbReference type="ARBA" id="ARBA00022723"/>
    </source>
</evidence>
<feature type="domain" description="C2H2-type" evidence="7">
    <location>
        <begin position="313"/>
        <end position="343"/>
    </location>
</feature>
<dbReference type="PANTHER" id="PTHR19818">
    <property type="entry name" value="ZINC FINGER PROTEIN ZIC AND GLI"/>
    <property type="match status" value="1"/>
</dbReference>
<protein>
    <recommendedName>
        <fullName evidence="7">C2H2-type domain-containing protein</fullName>
    </recommendedName>
</protein>
<dbReference type="PROSITE" id="PS00028">
    <property type="entry name" value="ZINC_FINGER_C2H2_1"/>
    <property type="match status" value="1"/>
</dbReference>
<name>A0A6A7BKZ4_9PLEO</name>
<dbReference type="InterPro" id="IPR013087">
    <property type="entry name" value="Znf_C2H2_type"/>
</dbReference>